<keyword evidence="3" id="KW-0175">Coiled coil</keyword>
<comment type="caution">
    <text evidence="6">The sequence shown here is derived from an EMBL/GenBank/DDBJ whole genome shotgun (WGS) entry which is preliminary data.</text>
</comment>
<feature type="coiled-coil region" evidence="3">
    <location>
        <begin position="261"/>
        <end position="295"/>
    </location>
</feature>
<feature type="compositionally biased region" description="Polar residues" evidence="4">
    <location>
        <begin position="1"/>
        <end position="12"/>
    </location>
</feature>
<dbReference type="EMBL" id="WIUZ02000001">
    <property type="protein sequence ID" value="KAF9793136.1"/>
    <property type="molecule type" value="Genomic_DNA"/>
</dbReference>
<organism evidence="6 7">
    <name type="scientific">Thelephora terrestris</name>
    <dbReference type="NCBI Taxonomy" id="56493"/>
    <lineage>
        <taxon>Eukaryota</taxon>
        <taxon>Fungi</taxon>
        <taxon>Dikarya</taxon>
        <taxon>Basidiomycota</taxon>
        <taxon>Agaricomycotina</taxon>
        <taxon>Agaricomycetes</taxon>
        <taxon>Thelephorales</taxon>
        <taxon>Thelephoraceae</taxon>
        <taxon>Thelephora</taxon>
    </lineage>
</organism>
<name>A0A9P6HX57_9AGAM</name>
<reference evidence="6" key="1">
    <citation type="journal article" date="2020" name="Nat. Commun.">
        <title>Large-scale genome sequencing of mycorrhizal fungi provides insights into the early evolution of symbiotic traits.</title>
        <authorList>
            <person name="Miyauchi S."/>
            <person name="Kiss E."/>
            <person name="Kuo A."/>
            <person name="Drula E."/>
            <person name="Kohler A."/>
            <person name="Sanchez-Garcia M."/>
            <person name="Morin E."/>
            <person name="Andreopoulos B."/>
            <person name="Barry K.W."/>
            <person name="Bonito G."/>
            <person name="Buee M."/>
            <person name="Carver A."/>
            <person name="Chen C."/>
            <person name="Cichocki N."/>
            <person name="Clum A."/>
            <person name="Culley D."/>
            <person name="Crous P.W."/>
            <person name="Fauchery L."/>
            <person name="Girlanda M."/>
            <person name="Hayes R.D."/>
            <person name="Keri Z."/>
            <person name="LaButti K."/>
            <person name="Lipzen A."/>
            <person name="Lombard V."/>
            <person name="Magnuson J."/>
            <person name="Maillard F."/>
            <person name="Murat C."/>
            <person name="Nolan M."/>
            <person name="Ohm R.A."/>
            <person name="Pangilinan J."/>
            <person name="Pereira M.F."/>
            <person name="Perotto S."/>
            <person name="Peter M."/>
            <person name="Pfister S."/>
            <person name="Riley R."/>
            <person name="Sitrit Y."/>
            <person name="Stielow J.B."/>
            <person name="Szollosi G."/>
            <person name="Zifcakova L."/>
            <person name="Stursova M."/>
            <person name="Spatafora J.W."/>
            <person name="Tedersoo L."/>
            <person name="Vaario L.M."/>
            <person name="Yamada A."/>
            <person name="Yan M."/>
            <person name="Wang P."/>
            <person name="Xu J."/>
            <person name="Bruns T."/>
            <person name="Baldrian P."/>
            <person name="Vilgalys R."/>
            <person name="Dunand C."/>
            <person name="Henrissat B."/>
            <person name="Grigoriev I.V."/>
            <person name="Hibbett D."/>
            <person name="Nagy L.G."/>
            <person name="Martin F.M."/>
        </authorList>
    </citation>
    <scope>NUCLEOTIDE SEQUENCE</scope>
    <source>
        <strain evidence="6">UH-Tt-Lm1</strain>
    </source>
</reference>
<dbReference type="AlphaFoldDB" id="A0A9P6HX57"/>
<evidence type="ECO:0000256" key="4">
    <source>
        <dbReference type="SAM" id="MobiDB-lite"/>
    </source>
</evidence>
<comment type="subcellular location">
    <subcellularLocation>
        <location evidence="1">Cytoplasm</location>
    </subcellularLocation>
</comment>
<dbReference type="GO" id="GO:0005815">
    <property type="term" value="C:microtubule organizing center"/>
    <property type="evidence" value="ECO:0007669"/>
    <property type="project" value="InterPro"/>
</dbReference>
<dbReference type="OrthoDB" id="10255000at2759"/>
<evidence type="ECO:0000313" key="7">
    <source>
        <dbReference type="Proteomes" id="UP000736335"/>
    </source>
</evidence>
<dbReference type="PANTHER" id="PTHR18937">
    <property type="entry name" value="STRUCTURAL MAINTENANCE OF CHROMOSOMES SMC FAMILY MEMBER"/>
    <property type="match status" value="1"/>
</dbReference>
<dbReference type="Pfam" id="PF07989">
    <property type="entry name" value="Cnn_1N"/>
    <property type="match status" value="1"/>
</dbReference>
<accession>A0A9P6HX57</accession>
<evidence type="ECO:0000259" key="5">
    <source>
        <dbReference type="Pfam" id="PF07989"/>
    </source>
</evidence>
<feature type="compositionally biased region" description="Basic and acidic residues" evidence="4">
    <location>
        <begin position="93"/>
        <end position="103"/>
    </location>
</feature>
<feature type="coiled-coil region" evidence="3">
    <location>
        <begin position="946"/>
        <end position="1037"/>
    </location>
</feature>
<evidence type="ECO:0000313" key="6">
    <source>
        <dbReference type="EMBL" id="KAF9793136.1"/>
    </source>
</evidence>
<keyword evidence="7" id="KW-1185">Reference proteome</keyword>
<protein>
    <recommendedName>
        <fullName evidence="5">Centrosomin N-terminal motif 1 domain-containing protein</fullName>
    </recommendedName>
</protein>
<keyword evidence="2" id="KW-0963">Cytoplasm</keyword>
<gene>
    <name evidence="6" type="ORF">BJ322DRAFT_1032964</name>
</gene>
<dbReference type="Gene3D" id="1.10.287.1490">
    <property type="match status" value="2"/>
</dbReference>
<proteinExistence type="predicted"/>
<sequence length="1063" mass="122766">MSQLRNVSSQSLGIPPDLSLSSIGSTSFTSPSRTNSPRPTSAATQSTAPSSTTLSSTFQSKRPAISTDETTLSIRKLHNLSHAGEDEDADVLDTPRREKKWSLDDDPTTPHLARTKSRQSVAASKSATNLTLRDQEKHIDQLKKENFNIKLKVHFLEERLAELAPDQIEAALKQNINLKIEVQQHRMDLKKQKKLILELEQELERLQKGDSRTRDLEERLAERERELKELRRRHGFGAESEDKIRHLELAVEERSLELRGFRRTAQEMRELEFELDDAREALRLKDQELAQKDMELDHVQQLLQDNNDEFERIRSQAEGAPSTSLRIEARKDDLQRKVADLEAEKEEWEDDRDLLIEEVGILRGQMEDLERRRDAESIERSTSRAMLMDQEEEKAAVEEDLNAMRDKYAAAQIELQQKDDDLEMKEREINDLVDEHRRILQQVEDDYRADVADLNQELVEVKAQLDNTRLELSQLEADTKDHHERLEEVMSKVEQDAEDKYMEIAAANGEIEKLGQQVYLLEEENEILKEGQMRLEDDIAAERERHEILAATLREKLTSYKEQLDEMTDLYEQCKTELTNSLFRRDELAHHVENLIGEINKFQEERDQLVRDADAVDQEHDAEYRRQRRAIETKESALQSALDDLARAQALLDQRNMEYQTVKDALQTLEAESRRAGETHTTSKFSLQLEVDRLQRDLERLESDLARARKDLDERDNKGKDRDSVLDKLHAENRDLAAQLAAQTQARLNLSEKLDDTQSGLKTAESETSSLRARVQELEQKLSKDQRALMSAEAQYRDQLTERNTLLLTIYQYMDKILGVDKTPKHGQAETKPFTNFSVFHDNLITRLKALSQIQLDFDRRCKEAEARFVDKYNEMRKQMESRWKQLDKFEASVKAIAEAKSTWRKKMSAREGEIEALKSSNTELQSQLTSLGRMSISGGGSMMEVRSLTARATNAERRLANLQNQLAASEEKMTSMNQKTQAADGKWEARVKEYESRLKAAEERVKRERQGAKERTMELETAIKTLERQNELSRKRIVQLNGVIEENGLTKTPPPPNIGIGR</sequence>
<feature type="compositionally biased region" description="Low complexity" evidence="4">
    <location>
        <begin position="18"/>
        <end position="57"/>
    </location>
</feature>
<feature type="region of interest" description="Disordered" evidence="4">
    <location>
        <begin position="1"/>
        <end position="70"/>
    </location>
</feature>
<dbReference type="Proteomes" id="UP000736335">
    <property type="component" value="Unassembled WGS sequence"/>
</dbReference>
<reference evidence="6" key="2">
    <citation type="submission" date="2020-11" db="EMBL/GenBank/DDBJ databases">
        <authorList>
            <consortium name="DOE Joint Genome Institute"/>
            <person name="Kuo A."/>
            <person name="Miyauchi S."/>
            <person name="Kiss E."/>
            <person name="Drula E."/>
            <person name="Kohler A."/>
            <person name="Sanchez-Garcia M."/>
            <person name="Andreopoulos B."/>
            <person name="Barry K.W."/>
            <person name="Bonito G."/>
            <person name="Buee M."/>
            <person name="Carver A."/>
            <person name="Chen C."/>
            <person name="Cichocki N."/>
            <person name="Clum A."/>
            <person name="Culley D."/>
            <person name="Crous P.W."/>
            <person name="Fauchery L."/>
            <person name="Girlanda M."/>
            <person name="Hayes R."/>
            <person name="Keri Z."/>
            <person name="Labutti K."/>
            <person name="Lipzen A."/>
            <person name="Lombard V."/>
            <person name="Magnuson J."/>
            <person name="Maillard F."/>
            <person name="Morin E."/>
            <person name="Murat C."/>
            <person name="Nolan M."/>
            <person name="Ohm R."/>
            <person name="Pangilinan J."/>
            <person name="Pereira M."/>
            <person name="Perotto S."/>
            <person name="Peter M."/>
            <person name="Riley R."/>
            <person name="Sitrit Y."/>
            <person name="Stielow B."/>
            <person name="Szollosi G."/>
            <person name="Zifcakova L."/>
            <person name="Stursova M."/>
            <person name="Spatafora J.W."/>
            <person name="Tedersoo L."/>
            <person name="Vaario L.-M."/>
            <person name="Yamada A."/>
            <person name="Yan M."/>
            <person name="Wang P."/>
            <person name="Xu J."/>
            <person name="Bruns T."/>
            <person name="Baldrian P."/>
            <person name="Vilgalys R."/>
            <person name="Henrissat B."/>
            <person name="Grigoriev I.V."/>
            <person name="Hibbett D."/>
            <person name="Nagy L.G."/>
            <person name="Martin F.M."/>
        </authorList>
    </citation>
    <scope>NUCLEOTIDE SEQUENCE</scope>
    <source>
        <strain evidence="6">UH-Tt-Lm1</strain>
    </source>
</reference>
<feature type="domain" description="Centrosomin N-terminal motif 1" evidence="5">
    <location>
        <begin position="131"/>
        <end position="204"/>
    </location>
</feature>
<evidence type="ECO:0000256" key="1">
    <source>
        <dbReference type="ARBA" id="ARBA00004496"/>
    </source>
</evidence>
<feature type="region of interest" description="Disordered" evidence="4">
    <location>
        <begin position="85"/>
        <end position="128"/>
    </location>
</feature>
<dbReference type="InterPro" id="IPR012943">
    <property type="entry name" value="Cnn_1N"/>
</dbReference>
<feature type="coiled-coil region" evidence="3">
    <location>
        <begin position="324"/>
        <end position="795"/>
    </location>
</feature>
<evidence type="ECO:0000256" key="2">
    <source>
        <dbReference type="ARBA" id="ARBA00022490"/>
    </source>
</evidence>
<evidence type="ECO:0000256" key="3">
    <source>
        <dbReference type="SAM" id="Coils"/>
    </source>
</evidence>
<dbReference type="GO" id="GO:0005737">
    <property type="term" value="C:cytoplasm"/>
    <property type="evidence" value="ECO:0007669"/>
    <property type="project" value="UniProtKB-SubCell"/>
</dbReference>
<feature type="compositionally biased region" description="Polar residues" evidence="4">
    <location>
        <begin position="118"/>
        <end position="128"/>
    </location>
</feature>